<reference evidence="1" key="1">
    <citation type="submission" date="2024-09" db="EMBL/GenBank/DDBJ databases">
        <title>Draft Genome Sequences of Neofusicoccum parvum.</title>
        <authorList>
            <person name="Ashida A."/>
            <person name="Camagna M."/>
            <person name="Tanaka A."/>
            <person name="Takemoto D."/>
        </authorList>
    </citation>
    <scope>NUCLEOTIDE SEQUENCE</scope>
    <source>
        <strain evidence="1">PPO83</strain>
    </source>
</reference>
<evidence type="ECO:0000313" key="2">
    <source>
        <dbReference type="Proteomes" id="UP001165186"/>
    </source>
</evidence>
<accession>A0ACB5S6X7</accession>
<proteinExistence type="predicted"/>
<evidence type="ECO:0000313" key="1">
    <source>
        <dbReference type="EMBL" id="GME28560.1"/>
    </source>
</evidence>
<dbReference type="Proteomes" id="UP001165186">
    <property type="component" value="Unassembled WGS sequence"/>
</dbReference>
<name>A0ACB5S6X7_9PEZI</name>
<sequence>MANGQDKIALGWFFGMSKSIASFSLQLIICMLMAYFFFLVLVCAHKIINLESKVLALEFRIIMAEIKLQRKAVLESPAMVRA</sequence>
<gene>
    <name evidence="1" type="primary">g8443</name>
    <name evidence="1" type="ORF">NpPPO83_00008443</name>
</gene>
<comment type="caution">
    <text evidence="1">The sequence shown here is derived from an EMBL/GenBank/DDBJ whole genome shotgun (WGS) entry which is preliminary data.</text>
</comment>
<keyword evidence="2" id="KW-1185">Reference proteome</keyword>
<organism evidence="1 2">
    <name type="scientific">Neofusicoccum parvum</name>
    <dbReference type="NCBI Taxonomy" id="310453"/>
    <lineage>
        <taxon>Eukaryota</taxon>
        <taxon>Fungi</taxon>
        <taxon>Dikarya</taxon>
        <taxon>Ascomycota</taxon>
        <taxon>Pezizomycotina</taxon>
        <taxon>Dothideomycetes</taxon>
        <taxon>Dothideomycetes incertae sedis</taxon>
        <taxon>Botryosphaeriales</taxon>
        <taxon>Botryosphaeriaceae</taxon>
        <taxon>Neofusicoccum</taxon>
    </lineage>
</organism>
<protein>
    <submittedName>
        <fullName evidence="1">Uncharacterized protein</fullName>
    </submittedName>
</protein>
<dbReference type="EMBL" id="BSXG01000049">
    <property type="protein sequence ID" value="GME28560.1"/>
    <property type="molecule type" value="Genomic_DNA"/>
</dbReference>